<dbReference type="AlphaFoldDB" id="A0A4Z2JBX7"/>
<accession>A0A4Z2JBX7</accession>
<keyword evidence="2" id="KW-1185">Reference proteome</keyword>
<gene>
    <name evidence="1" type="ORF">EYF80_002076</name>
</gene>
<comment type="caution">
    <text evidence="1">The sequence shown here is derived from an EMBL/GenBank/DDBJ whole genome shotgun (WGS) entry which is preliminary data.</text>
</comment>
<organism evidence="1 2">
    <name type="scientific">Liparis tanakae</name>
    <name type="common">Tanaka's snailfish</name>
    <dbReference type="NCBI Taxonomy" id="230148"/>
    <lineage>
        <taxon>Eukaryota</taxon>
        <taxon>Metazoa</taxon>
        <taxon>Chordata</taxon>
        <taxon>Craniata</taxon>
        <taxon>Vertebrata</taxon>
        <taxon>Euteleostomi</taxon>
        <taxon>Actinopterygii</taxon>
        <taxon>Neopterygii</taxon>
        <taxon>Teleostei</taxon>
        <taxon>Neoteleostei</taxon>
        <taxon>Acanthomorphata</taxon>
        <taxon>Eupercaria</taxon>
        <taxon>Perciformes</taxon>
        <taxon>Cottioidei</taxon>
        <taxon>Cottales</taxon>
        <taxon>Liparidae</taxon>
        <taxon>Liparis</taxon>
    </lineage>
</organism>
<proteinExistence type="predicted"/>
<evidence type="ECO:0000313" key="1">
    <source>
        <dbReference type="EMBL" id="TNN87729.1"/>
    </source>
</evidence>
<dbReference type="EMBL" id="SRLO01000009">
    <property type="protein sequence ID" value="TNN87729.1"/>
    <property type="molecule type" value="Genomic_DNA"/>
</dbReference>
<name>A0A4Z2JBX7_9TELE</name>
<dbReference type="Proteomes" id="UP000314294">
    <property type="component" value="Unassembled WGS sequence"/>
</dbReference>
<reference evidence="1 2" key="1">
    <citation type="submission" date="2019-03" db="EMBL/GenBank/DDBJ databases">
        <title>First draft genome of Liparis tanakae, snailfish: a comprehensive survey of snailfish specific genes.</title>
        <authorList>
            <person name="Kim W."/>
            <person name="Song I."/>
            <person name="Jeong J.-H."/>
            <person name="Kim D."/>
            <person name="Kim S."/>
            <person name="Ryu S."/>
            <person name="Song J.Y."/>
            <person name="Lee S.K."/>
        </authorList>
    </citation>
    <scope>NUCLEOTIDE SEQUENCE [LARGE SCALE GENOMIC DNA]</scope>
    <source>
        <tissue evidence="1">Muscle</tissue>
    </source>
</reference>
<protein>
    <submittedName>
        <fullName evidence="1">Uncharacterized protein</fullName>
    </submittedName>
</protein>
<evidence type="ECO:0000313" key="2">
    <source>
        <dbReference type="Proteomes" id="UP000314294"/>
    </source>
</evidence>
<sequence>MLSVALGGGSLGRTKVFHTADCEAGVQGSPKSSKQDGPGLKIRPSVASLLLRRMGGVWTPVTRQPVLSTLCWSINSTAGTQELEKKPREEYCMRPGCLPLASALKRMGRE</sequence>